<evidence type="ECO:0000313" key="10">
    <source>
        <dbReference type="EMBL" id="ARQ00969.1"/>
    </source>
</evidence>
<comment type="subcellular location">
    <subcellularLocation>
        <location evidence="1">Cell outer membrane</location>
        <topology evidence="1">Lipid-anchor</topology>
    </subcellularLocation>
</comment>
<organism evidence="10 11">
    <name type="scientific">Pseudorhodoplanes sinuspersici</name>
    <dbReference type="NCBI Taxonomy" id="1235591"/>
    <lineage>
        <taxon>Bacteria</taxon>
        <taxon>Pseudomonadati</taxon>
        <taxon>Pseudomonadota</taxon>
        <taxon>Alphaproteobacteria</taxon>
        <taxon>Hyphomicrobiales</taxon>
        <taxon>Pseudorhodoplanes</taxon>
    </lineage>
</organism>
<evidence type="ECO:0000256" key="4">
    <source>
        <dbReference type="ARBA" id="ARBA00022729"/>
    </source>
</evidence>
<dbReference type="KEGG" id="psin:CAK95_19130"/>
<dbReference type="EMBL" id="CP021112">
    <property type="protein sequence ID" value="ARQ00969.1"/>
    <property type="molecule type" value="Genomic_DNA"/>
</dbReference>
<evidence type="ECO:0000256" key="6">
    <source>
        <dbReference type="ARBA" id="ARBA00023139"/>
    </source>
</evidence>
<dbReference type="STRING" id="1235591.CAK95_19130"/>
<dbReference type="PROSITE" id="PS51257">
    <property type="entry name" value="PROKAR_LIPOPROTEIN"/>
    <property type="match status" value="1"/>
</dbReference>
<dbReference type="PIRSF" id="PIRSF002721">
    <property type="entry name" value="Surface_antigen_Rickettsia"/>
    <property type="match status" value="1"/>
</dbReference>
<dbReference type="GO" id="GO:0009279">
    <property type="term" value="C:cell outer membrane"/>
    <property type="evidence" value="ECO:0007669"/>
    <property type="project" value="UniProtKB-SubCell"/>
</dbReference>
<dbReference type="InterPro" id="IPR016364">
    <property type="entry name" value="Surface_antigen_Rickettsia"/>
</dbReference>
<dbReference type="InterPro" id="IPR032635">
    <property type="entry name" value="Anti_2"/>
</dbReference>
<keyword evidence="6" id="KW-0564">Palmitate</keyword>
<evidence type="ECO:0000259" key="9">
    <source>
        <dbReference type="Pfam" id="PF16998"/>
    </source>
</evidence>
<evidence type="ECO:0000256" key="3">
    <source>
        <dbReference type="ARBA" id="ARBA00015281"/>
    </source>
</evidence>
<evidence type="ECO:0000256" key="5">
    <source>
        <dbReference type="ARBA" id="ARBA00023136"/>
    </source>
</evidence>
<proteinExistence type="inferred from homology"/>
<dbReference type="PANTHER" id="PTHR35603:SF2">
    <property type="entry name" value="OUTER MEMBRANE LIPOPROTEIN"/>
    <property type="match status" value="1"/>
</dbReference>
<evidence type="ECO:0000259" key="8">
    <source>
        <dbReference type="Pfam" id="PF05433"/>
    </source>
</evidence>
<gene>
    <name evidence="10" type="ORF">CAK95_19130</name>
</gene>
<dbReference type="RefSeq" id="WP_086089364.1">
    <property type="nucleotide sequence ID" value="NZ_CP021112.1"/>
</dbReference>
<dbReference type="Pfam" id="PF05433">
    <property type="entry name" value="Rick_17kDa_Anti"/>
    <property type="match status" value="1"/>
</dbReference>
<comment type="similarity">
    <text evidence="2">Belongs to the rickettsiale 17 kDa surface antigen family.</text>
</comment>
<reference evidence="10 11" key="1">
    <citation type="submission" date="2017-05" db="EMBL/GenBank/DDBJ databases">
        <title>Full genome sequence of Pseudorhodoplanes sinuspersici.</title>
        <authorList>
            <person name="Dastgheib S.M.M."/>
            <person name="Shavandi M."/>
            <person name="Tirandaz H."/>
        </authorList>
    </citation>
    <scope>NUCLEOTIDE SEQUENCE [LARGE SCALE GENOMIC DNA]</scope>
    <source>
        <strain evidence="10 11">RIPI110</strain>
    </source>
</reference>
<evidence type="ECO:0000256" key="7">
    <source>
        <dbReference type="ARBA" id="ARBA00023288"/>
    </source>
</evidence>
<dbReference type="InterPro" id="IPR008816">
    <property type="entry name" value="Gly_zipper_2TM_dom"/>
</dbReference>
<keyword evidence="4" id="KW-0732">Signal</keyword>
<evidence type="ECO:0000256" key="2">
    <source>
        <dbReference type="ARBA" id="ARBA00008681"/>
    </source>
</evidence>
<keyword evidence="7" id="KW-0449">Lipoprotein</keyword>
<evidence type="ECO:0000313" key="11">
    <source>
        <dbReference type="Proteomes" id="UP000194137"/>
    </source>
</evidence>
<dbReference type="AlphaFoldDB" id="A0A1W6ZU62"/>
<dbReference type="Pfam" id="PF16998">
    <property type="entry name" value="17kDa_Anti_2"/>
    <property type="match status" value="1"/>
</dbReference>
<name>A0A1W6ZU62_9HYPH</name>
<feature type="domain" description="Glycine zipper 2TM" evidence="8">
    <location>
        <begin position="32"/>
        <end position="73"/>
    </location>
</feature>
<evidence type="ECO:0000256" key="1">
    <source>
        <dbReference type="ARBA" id="ARBA00004459"/>
    </source>
</evidence>
<dbReference type="InterPro" id="IPR051407">
    <property type="entry name" value="Bact_OM_lipoprot/Surf_antigen"/>
</dbReference>
<accession>A0A1W6ZU62</accession>
<keyword evidence="5" id="KW-0472">Membrane</keyword>
<dbReference type="PANTHER" id="PTHR35603">
    <property type="match status" value="1"/>
</dbReference>
<dbReference type="OrthoDB" id="5402098at2"/>
<protein>
    <recommendedName>
        <fullName evidence="3">17 kDa surface antigen</fullName>
    </recommendedName>
</protein>
<keyword evidence="11" id="KW-1185">Reference proteome</keyword>
<sequence>MRLIGTIVVASAILAGCAGNPETGTGPRENTGTLVGALAGAAIGSQFGGSTGSRVAAGVAGAAIGGLLGNRIGAAMDDEDKQRAYYAQMQALESGPAGAPTAWENPDSGRRGTIVPGPQYDRRGMQCRDYTHTIYIDGRPQIARGAACRNPDGSWTPVA</sequence>
<feature type="domain" description="Surface antigen" evidence="9">
    <location>
        <begin position="95"/>
        <end position="156"/>
    </location>
</feature>
<dbReference type="Proteomes" id="UP000194137">
    <property type="component" value="Chromosome"/>
</dbReference>